<reference evidence="1" key="1">
    <citation type="submission" date="2020-12" db="EMBL/GenBank/DDBJ databases">
        <title>Oil enriched cultivation method for isolating marine PHA-producing bacteria.</title>
        <authorList>
            <person name="Zheng W."/>
            <person name="Yu S."/>
            <person name="Huang Y."/>
        </authorList>
    </citation>
    <scope>NUCLEOTIDE SEQUENCE</scope>
    <source>
        <strain evidence="1">SY-2-12</strain>
    </source>
</reference>
<protein>
    <submittedName>
        <fullName evidence="1">Uncharacterized protein</fullName>
    </submittedName>
</protein>
<dbReference type="RefSeq" id="WP_207142155.1">
    <property type="nucleotide sequence ID" value="NZ_JAEKJZ010000004.1"/>
</dbReference>
<dbReference type="AlphaFoldDB" id="A0A939EFI6"/>
<sequence length="169" mass="20058">MGEKFSVFCVRTAQKRGDNGYPIDPRYIALHPELRIPFHEYCTSIDLGNEALFLTEAQGGVLSRKTVRDASYRKLLQQLERLFEKFLTPYSEYKIHMTPNMFREVQIFNGHDRKTDQRSAEIFLFETITEINTYLKDLDHHNLFYGSEYFKGIQRKKPFLKPGFDFLTW</sequence>
<name>A0A939EFI6_9HYPH</name>
<evidence type="ECO:0000313" key="1">
    <source>
        <dbReference type="EMBL" id="MBN9672301.1"/>
    </source>
</evidence>
<dbReference type="Proteomes" id="UP000664096">
    <property type="component" value="Unassembled WGS sequence"/>
</dbReference>
<organism evidence="1 2">
    <name type="scientific">Roseibium aggregatum</name>
    <dbReference type="NCBI Taxonomy" id="187304"/>
    <lineage>
        <taxon>Bacteria</taxon>
        <taxon>Pseudomonadati</taxon>
        <taxon>Pseudomonadota</taxon>
        <taxon>Alphaproteobacteria</taxon>
        <taxon>Hyphomicrobiales</taxon>
        <taxon>Stappiaceae</taxon>
        <taxon>Roseibium</taxon>
    </lineage>
</organism>
<dbReference type="EMBL" id="JAEKJZ010000004">
    <property type="protein sequence ID" value="MBN9672301.1"/>
    <property type="molecule type" value="Genomic_DNA"/>
</dbReference>
<comment type="caution">
    <text evidence="1">The sequence shown here is derived from an EMBL/GenBank/DDBJ whole genome shotgun (WGS) entry which is preliminary data.</text>
</comment>
<accession>A0A939EFI6</accession>
<gene>
    <name evidence="1" type="ORF">JF539_18250</name>
</gene>
<proteinExistence type="predicted"/>
<evidence type="ECO:0000313" key="2">
    <source>
        <dbReference type="Proteomes" id="UP000664096"/>
    </source>
</evidence>